<gene>
    <name evidence="7" type="ORF">ACLA_008040</name>
</gene>
<dbReference type="SMART" id="SM00066">
    <property type="entry name" value="GAL4"/>
    <property type="match status" value="1"/>
</dbReference>
<dbReference type="GO" id="GO:0000981">
    <property type="term" value="F:DNA-binding transcription factor activity, RNA polymerase II-specific"/>
    <property type="evidence" value="ECO:0007669"/>
    <property type="project" value="InterPro"/>
</dbReference>
<dbReference type="InterPro" id="IPR036864">
    <property type="entry name" value="Zn2-C6_fun-type_DNA-bd_sf"/>
</dbReference>
<dbReference type="STRING" id="344612.A1CDW7"/>
<dbReference type="PROSITE" id="PS50048">
    <property type="entry name" value="ZN2_CY6_FUNGAL_2"/>
    <property type="match status" value="1"/>
</dbReference>
<feature type="region of interest" description="Disordered" evidence="5">
    <location>
        <begin position="190"/>
        <end position="227"/>
    </location>
</feature>
<dbReference type="eggNOG" id="ENOG502TEPX">
    <property type="taxonomic scope" value="Eukaryota"/>
</dbReference>
<evidence type="ECO:0000256" key="2">
    <source>
        <dbReference type="ARBA" id="ARBA00023125"/>
    </source>
</evidence>
<sequence>MPDVKIRSSCDTCLTTKVKCSQTKPACARCLQHGRECVYSQYRKIGRPSARSLGATIGRTDQLPKERVGNSGRRLKRSQHQHSPRSPDESLSRGGAPLLPASVSSDPLGSCINPSHLTNPCAIPVPKTAPRPILDELDDGDRSASSARGSALSLDRNMSDSEIAASLATGLEYGIGEVDWTALESVFDGSAPQESSFPAQQQQQHFGRVAPSSWGTQQHSPGLATPRRTPQIERLFFSLPDEHSLFGGCSAAMDGQPANDPLCQPTIASHSDLSPLGELDLFAPSTRCTSHCYAGLTSQLARISEVQAPGSNVALDVLLNLDGQVSPARDKILRCQFCLAGSGCAQTLMLLTLVVANVLSLFENSCGPADDEGASGIDSGCVMGGPSPISGSSTPGSSDLRHGLPSTTRALMLGDLPLNESVKRAFSRRLVRMYLDRQRRVVRQLHQLLRRTEGDNTSFKVTEDLLQDVRGRVERFIGFITLTTRLE</sequence>
<feature type="compositionally biased region" description="Low complexity" evidence="5">
    <location>
        <begin position="143"/>
        <end position="154"/>
    </location>
</feature>
<organism evidence="7 8">
    <name type="scientific">Aspergillus clavatus (strain ATCC 1007 / CBS 513.65 / DSM 816 / NCTC 3887 / NRRL 1 / QM 1276 / 107)</name>
    <dbReference type="NCBI Taxonomy" id="344612"/>
    <lineage>
        <taxon>Eukaryota</taxon>
        <taxon>Fungi</taxon>
        <taxon>Dikarya</taxon>
        <taxon>Ascomycota</taxon>
        <taxon>Pezizomycotina</taxon>
        <taxon>Eurotiomycetes</taxon>
        <taxon>Eurotiomycetidae</taxon>
        <taxon>Eurotiales</taxon>
        <taxon>Aspergillaceae</taxon>
        <taxon>Aspergillus</taxon>
        <taxon>Aspergillus subgen. Fumigati</taxon>
    </lineage>
</organism>
<evidence type="ECO:0000256" key="1">
    <source>
        <dbReference type="ARBA" id="ARBA00023015"/>
    </source>
</evidence>
<keyword evidence="1" id="KW-0805">Transcription regulation</keyword>
<dbReference type="GO" id="GO:0008270">
    <property type="term" value="F:zinc ion binding"/>
    <property type="evidence" value="ECO:0007669"/>
    <property type="project" value="InterPro"/>
</dbReference>
<evidence type="ECO:0000259" key="6">
    <source>
        <dbReference type="PROSITE" id="PS50048"/>
    </source>
</evidence>
<dbReference type="GO" id="GO:0003677">
    <property type="term" value="F:DNA binding"/>
    <property type="evidence" value="ECO:0007669"/>
    <property type="project" value="UniProtKB-KW"/>
</dbReference>
<feature type="compositionally biased region" description="Basic residues" evidence="5">
    <location>
        <begin position="73"/>
        <end position="83"/>
    </location>
</feature>
<evidence type="ECO:0000256" key="3">
    <source>
        <dbReference type="ARBA" id="ARBA00023163"/>
    </source>
</evidence>
<dbReference type="PANTHER" id="PTHR31069:SF31">
    <property type="entry name" value="MONODICTYPHENONE CLUSTER TRANSCRIPTION FACTOR-RELATED"/>
    <property type="match status" value="1"/>
</dbReference>
<dbReference type="Proteomes" id="UP000006701">
    <property type="component" value="Unassembled WGS sequence"/>
</dbReference>
<dbReference type="Gene3D" id="4.10.240.10">
    <property type="entry name" value="Zn(2)-C6 fungal-type DNA-binding domain"/>
    <property type="match status" value="1"/>
</dbReference>
<dbReference type="PANTHER" id="PTHR31069">
    <property type="entry name" value="OLEATE-ACTIVATED TRANSCRIPTION FACTOR 1-RELATED"/>
    <property type="match status" value="1"/>
</dbReference>
<dbReference type="GeneID" id="4705441"/>
<dbReference type="RefSeq" id="XP_001273470.1">
    <property type="nucleotide sequence ID" value="XM_001273469.1"/>
</dbReference>
<keyword evidence="2" id="KW-0238">DNA-binding</keyword>
<feature type="domain" description="Zn(2)-C6 fungal-type" evidence="6">
    <location>
        <begin position="9"/>
        <end position="39"/>
    </location>
</feature>
<feature type="region of interest" description="Disordered" evidence="5">
    <location>
        <begin position="130"/>
        <end position="154"/>
    </location>
</feature>
<accession>A1CDW7</accession>
<keyword evidence="3" id="KW-0804">Transcription</keyword>
<feature type="region of interest" description="Disordered" evidence="5">
    <location>
        <begin position="50"/>
        <end position="99"/>
    </location>
</feature>
<dbReference type="OMA" id="VYSHARP"/>
<evidence type="ECO:0000256" key="4">
    <source>
        <dbReference type="ARBA" id="ARBA00023242"/>
    </source>
</evidence>
<dbReference type="OrthoDB" id="5069333at2759"/>
<dbReference type="KEGG" id="act:ACLA_008040"/>
<dbReference type="SUPFAM" id="SSF57701">
    <property type="entry name" value="Zn2/Cys6 DNA-binding domain"/>
    <property type="match status" value="1"/>
</dbReference>
<dbReference type="EMBL" id="DS027051">
    <property type="protein sequence ID" value="EAW12044.1"/>
    <property type="molecule type" value="Genomic_DNA"/>
</dbReference>
<dbReference type="VEuPathDB" id="FungiDB:ACLA_008040"/>
<dbReference type="HOGENOM" id="CLU_560159_0_0_1"/>
<dbReference type="CDD" id="cd00067">
    <property type="entry name" value="GAL4"/>
    <property type="match status" value="1"/>
</dbReference>
<dbReference type="PRINTS" id="PR00755">
    <property type="entry name" value="AFLATOXINBRP"/>
</dbReference>
<evidence type="ECO:0000256" key="5">
    <source>
        <dbReference type="SAM" id="MobiDB-lite"/>
    </source>
</evidence>
<protein>
    <submittedName>
        <fullName evidence="7">C6 zinc finger domain protein</fullName>
    </submittedName>
</protein>
<reference evidence="7 8" key="1">
    <citation type="journal article" date="2008" name="PLoS Genet.">
        <title>Genomic islands in the pathogenic filamentous fungus Aspergillus fumigatus.</title>
        <authorList>
            <person name="Fedorova N.D."/>
            <person name="Khaldi N."/>
            <person name="Joardar V.S."/>
            <person name="Maiti R."/>
            <person name="Amedeo P."/>
            <person name="Anderson M.J."/>
            <person name="Crabtree J."/>
            <person name="Silva J.C."/>
            <person name="Badger J.H."/>
            <person name="Albarraq A."/>
            <person name="Angiuoli S."/>
            <person name="Bussey H."/>
            <person name="Bowyer P."/>
            <person name="Cotty P.J."/>
            <person name="Dyer P.S."/>
            <person name="Egan A."/>
            <person name="Galens K."/>
            <person name="Fraser-Liggett C.M."/>
            <person name="Haas B.J."/>
            <person name="Inman J.M."/>
            <person name="Kent R."/>
            <person name="Lemieux S."/>
            <person name="Malavazi I."/>
            <person name="Orvis J."/>
            <person name="Roemer T."/>
            <person name="Ronning C.M."/>
            <person name="Sundaram J.P."/>
            <person name="Sutton G."/>
            <person name="Turner G."/>
            <person name="Venter J.C."/>
            <person name="White O.R."/>
            <person name="Whitty B.R."/>
            <person name="Youngman P."/>
            <person name="Wolfe K.H."/>
            <person name="Goldman G.H."/>
            <person name="Wortman J.R."/>
            <person name="Jiang B."/>
            <person name="Denning D.W."/>
            <person name="Nierman W.C."/>
        </authorList>
    </citation>
    <scope>NUCLEOTIDE SEQUENCE [LARGE SCALE GENOMIC DNA]</scope>
    <source>
        <strain evidence="8">ATCC 1007 / CBS 513.65 / DSM 816 / NCTC 3887 / NRRL 1</strain>
    </source>
</reference>
<evidence type="ECO:0000313" key="7">
    <source>
        <dbReference type="EMBL" id="EAW12044.1"/>
    </source>
</evidence>
<dbReference type="InterPro" id="IPR001138">
    <property type="entry name" value="Zn2Cys6_DnaBD"/>
</dbReference>
<dbReference type="InterPro" id="IPR050675">
    <property type="entry name" value="OAF3"/>
</dbReference>
<dbReference type="Pfam" id="PF00172">
    <property type="entry name" value="Zn_clus"/>
    <property type="match status" value="1"/>
</dbReference>
<dbReference type="AlphaFoldDB" id="A1CDW7"/>
<keyword evidence="8" id="KW-1185">Reference proteome</keyword>
<keyword evidence="4" id="KW-0539">Nucleus</keyword>
<name>A1CDW7_ASPCL</name>
<evidence type="ECO:0000313" key="8">
    <source>
        <dbReference type="Proteomes" id="UP000006701"/>
    </source>
</evidence>
<proteinExistence type="predicted"/>